<dbReference type="GO" id="GO:0061710">
    <property type="term" value="F:L-threonylcarbamoyladenylate synthase"/>
    <property type="evidence" value="ECO:0007669"/>
    <property type="project" value="UniProtKB-EC"/>
</dbReference>
<keyword evidence="4" id="KW-0963">Cytoplasm</keyword>
<dbReference type="GO" id="GO:0008033">
    <property type="term" value="P:tRNA processing"/>
    <property type="evidence" value="ECO:0007669"/>
    <property type="project" value="UniProtKB-KW"/>
</dbReference>
<sequence>MATDLVEINTEDPQPEALERAAAAVRRGKVVAIPTDALYTLVADPYNLRAVTGVFQAKGREPHRALPILIRDSMMAEELASELNNRFFILARRFWPGPLTVIVPAAAKIPLKVTGNTGRLALRHARSPVADKLIALLNQPLISTSANISGHPTCHSGIDVFGMMDGRVDLVLDGGTCVGEGSTTVDITEPYWRMIKEGAISEKEIAECLKPA</sequence>
<dbReference type="InterPro" id="IPR017945">
    <property type="entry name" value="DHBP_synth_RibB-like_a/b_dom"/>
</dbReference>
<comment type="subcellular location">
    <subcellularLocation>
        <location evidence="1">Cytoplasm</location>
    </subcellularLocation>
</comment>
<dbReference type="InterPro" id="IPR006070">
    <property type="entry name" value="Sua5-like_dom"/>
</dbReference>
<dbReference type="NCBIfam" id="TIGR00057">
    <property type="entry name" value="L-threonylcarbamoyladenylate synthase"/>
    <property type="match status" value="1"/>
</dbReference>
<dbReference type="FunCoup" id="Q01QP3">
    <property type="interactions" value="311"/>
</dbReference>
<evidence type="ECO:0000256" key="4">
    <source>
        <dbReference type="ARBA" id="ARBA00022490"/>
    </source>
</evidence>
<dbReference type="Pfam" id="PF01300">
    <property type="entry name" value="Sua5_yciO_yrdC"/>
    <property type="match status" value="1"/>
</dbReference>
<dbReference type="GO" id="GO:0005524">
    <property type="term" value="F:ATP binding"/>
    <property type="evidence" value="ECO:0007669"/>
    <property type="project" value="UniProtKB-KW"/>
</dbReference>
<dbReference type="eggNOG" id="COG0009">
    <property type="taxonomic scope" value="Bacteria"/>
</dbReference>
<dbReference type="EMBL" id="CP000473">
    <property type="protein sequence ID" value="ABJ88027.1"/>
    <property type="molecule type" value="Genomic_DNA"/>
</dbReference>
<evidence type="ECO:0000256" key="7">
    <source>
        <dbReference type="ARBA" id="ARBA00022695"/>
    </source>
</evidence>
<accession>Q01QP3</accession>
<dbReference type="AlphaFoldDB" id="Q01QP3"/>
<evidence type="ECO:0000313" key="13">
    <source>
        <dbReference type="EMBL" id="ABJ88027.1"/>
    </source>
</evidence>
<dbReference type="GO" id="GO:0006450">
    <property type="term" value="P:regulation of translational fidelity"/>
    <property type="evidence" value="ECO:0007669"/>
    <property type="project" value="TreeGrafter"/>
</dbReference>
<evidence type="ECO:0000256" key="1">
    <source>
        <dbReference type="ARBA" id="ARBA00004496"/>
    </source>
</evidence>
<keyword evidence="6" id="KW-0819">tRNA processing</keyword>
<keyword evidence="7" id="KW-0548">Nucleotidyltransferase</keyword>
<dbReference type="PANTHER" id="PTHR17490:SF16">
    <property type="entry name" value="THREONYLCARBAMOYL-AMP SYNTHASE"/>
    <property type="match status" value="1"/>
</dbReference>
<dbReference type="InParanoid" id="Q01QP3"/>
<dbReference type="EC" id="2.7.7.87" evidence="3"/>
<name>Q01QP3_SOLUE</name>
<organism evidence="13">
    <name type="scientific">Solibacter usitatus (strain Ellin6076)</name>
    <dbReference type="NCBI Taxonomy" id="234267"/>
    <lineage>
        <taxon>Bacteria</taxon>
        <taxon>Pseudomonadati</taxon>
        <taxon>Acidobacteriota</taxon>
        <taxon>Terriglobia</taxon>
        <taxon>Bryobacterales</taxon>
        <taxon>Solibacteraceae</taxon>
        <taxon>Candidatus Solibacter</taxon>
    </lineage>
</organism>
<evidence type="ECO:0000256" key="9">
    <source>
        <dbReference type="ARBA" id="ARBA00022840"/>
    </source>
</evidence>
<dbReference type="SUPFAM" id="SSF55821">
    <property type="entry name" value="YrdC/RibB"/>
    <property type="match status" value="1"/>
</dbReference>
<dbReference type="PROSITE" id="PS51163">
    <property type="entry name" value="YRDC"/>
    <property type="match status" value="1"/>
</dbReference>
<dbReference type="GO" id="GO:0003725">
    <property type="term" value="F:double-stranded RNA binding"/>
    <property type="evidence" value="ECO:0007669"/>
    <property type="project" value="InterPro"/>
</dbReference>
<proteinExistence type="inferred from homology"/>
<dbReference type="HOGENOM" id="CLU_031397_3_1_0"/>
<keyword evidence="5" id="KW-0808">Transferase</keyword>
<comment type="catalytic activity">
    <reaction evidence="11">
        <text>L-threonine + hydrogencarbonate + ATP = L-threonylcarbamoyladenylate + diphosphate + H2O</text>
        <dbReference type="Rhea" id="RHEA:36407"/>
        <dbReference type="ChEBI" id="CHEBI:15377"/>
        <dbReference type="ChEBI" id="CHEBI:17544"/>
        <dbReference type="ChEBI" id="CHEBI:30616"/>
        <dbReference type="ChEBI" id="CHEBI:33019"/>
        <dbReference type="ChEBI" id="CHEBI:57926"/>
        <dbReference type="ChEBI" id="CHEBI:73682"/>
        <dbReference type="EC" id="2.7.7.87"/>
    </reaction>
</comment>
<feature type="domain" description="YrdC-like" evidence="12">
    <location>
        <begin position="15"/>
        <end position="200"/>
    </location>
</feature>
<dbReference type="InterPro" id="IPR050156">
    <property type="entry name" value="TC-AMP_synthase_SUA5"/>
</dbReference>
<evidence type="ECO:0000256" key="3">
    <source>
        <dbReference type="ARBA" id="ARBA00012584"/>
    </source>
</evidence>
<dbReference type="KEGG" id="sus:Acid_7116"/>
<keyword evidence="9" id="KW-0067">ATP-binding</keyword>
<evidence type="ECO:0000256" key="10">
    <source>
        <dbReference type="ARBA" id="ARBA00029774"/>
    </source>
</evidence>
<evidence type="ECO:0000256" key="2">
    <source>
        <dbReference type="ARBA" id="ARBA00007663"/>
    </source>
</evidence>
<reference evidence="13" key="1">
    <citation type="submission" date="2006-10" db="EMBL/GenBank/DDBJ databases">
        <title>Complete sequence of Solibacter usitatus Ellin6076.</title>
        <authorList>
            <consortium name="US DOE Joint Genome Institute"/>
            <person name="Copeland A."/>
            <person name="Lucas S."/>
            <person name="Lapidus A."/>
            <person name="Barry K."/>
            <person name="Detter J.C."/>
            <person name="Glavina del Rio T."/>
            <person name="Hammon N."/>
            <person name="Israni S."/>
            <person name="Dalin E."/>
            <person name="Tice H."/>
            <person name="Pitluck S."/>
            <person name="Thompson L.S."/>
            <person name="Brettin T."/>
            <person name="Bruce D."/>
            <person name="Han C."/>
            <person name="Tapia R."/>
            <person name="Gilna P."/>
            <person name="Schmutz J."/>
            <person name="Larimer F."/>
            <person name="Land M."/>
            <person name="Hauser L."/>
            <person name="Kyrpides N."/>
            <person name="Mikhailova N."/>
            <person name="Janssen P.H."/>
            <person name="Kuske C.R."/>
            <person name="Richardson P."/>
        </authorList>
    </citation>
    <scope>NUCLEOTIDE SEQUENCE</scope>
    <source>
        <strain evidence="13">Ellin6076</strain>
    </source>
</reference>
<evidence type="ECO:0000256" key="11">
    <source>
        <dbReference type="ARBA" id="ARBA00048366"/>
    </source>
</evidence>
<evidence type="ECO:0000256" key="5">
    <source>
        <dbReference type="ARBA" id="ARBA00022679"/>
    </source>
</evidence>
<dbReference type="GO" id="GO:0005737">
    <property type="term" value="C:cytoplasm"/>
    <property type="evidence" value="ECO:0007669"/>
    <property type="project" value="UniProtKB-SubCell"/>
</dbReference>
<evidence type="ECO:0000256" key="6">
    <source>
        <dbReference type="ARBA" id="ARBA00022694"/>
    </source>
</evidence>
<dbReference type="STRING" id="234267.Acid_7116"/>
<dbReference type="PANTHER" id="PTHR17490">
    <property type="entry name" value="SUA5"/>
    <property type="match status" value="1"/>
</dbReference>
<dbReference type="OrthoDB" id="9814580at2"/>
<evidence type="ECO:0000259" key="12">
    <source>
        <dbReference type="PROSITE" id="PS51163"/>
    </source>
</evidence>
<comment type="similarity">
    <text evidence="2">Belongs to the SUA5 family.</text>
</comment>
<evidence type="ECO:0000256" key="8">
    <source>
        <dbReference type="ARBA" id="ARBA00022741"/>
    </source>
</evidence>
<dbReference type="Gene3D" id="3.90.870.10">
    <property type="entry name" value="DHBP synthase"/>
    <property type="match status" value="1"/>
</dbReference>
<gene>
    <name evidence="13" type="ordered locus">Acid_7116</name>
</gene>
<dbReference type="GO" id="GO:0000049">
    <property type="term" value="F:tRNA binding"/>
    <property type="evidence" value="ECO:0007669"/>
    <property type="project" value="TreeGrafter"/>
</dbReference>
<protein>
    <recommendedName>
        <fullName evidence="10">L-threonylcarbamoyladenylate synthase</fullName>
        <ecNumber evidence="3">2.7.7.87</ecNumber>
    </recommendedName>
    <alternativeName>
        <fullName evidence="10">L-threonylcarbamoyladenylate synthase</fullName>
    </alternativeName>
</protein>
<keyword evidence="8" id="KW-0547">Nucleotide-binding</keyword>